<reference evidence="2" key="1">
    <citation type="submission" date="2022-10" db="EMBL/GenBank/DDBJ databases">
        <title>Genome assembly of Pristionchus species.</title>
        <authorList>
            <person name="Yoshida K."/>
            <person name="Sommer R.J."/>
        </authorList>
    </citation>
    <scope>NUCLEOTIDE SEQUENCE [LARGE SCALE GENOMIC DNA]</scope>
    <source>
        <strain evidence="2">RS5460</strain>
    </source>
</reference>
<name>A0AAN5I458_9BILA</name>
<evidence type="ECO:0000313" key="2">
    <source>
        <dbReference type="Proteomes" id="UP001328107"/>
    </source>
</evidence>
<sequence length="170" mass="18860">LFFSEMGRSKEQLAIVENWRRKGLELSNLSNDALLSLAAKGFEIIEIVLSNKSDNIVLHSLASLESERKLALEAESEECRLLSLPFGDTRASMPDPSSRCDPAHPPLRSAITRMRRNGAGGPDKINGSILRNGRPVLHSLLASRFSHYLTIQENPKQWKASNSILINKKG</sequence>
<protein>
    <submittedName>
        <fullName evidence="1">Uncharacterized protein</fullName>
    </submittedName>
</protein>
<evidence type="ECO:0000313" key="1">
    <source>
        <dbReference type="EMBL" id="GMR50191.1"/>
    </source>
</evidence>
<organism evidence="1 2">
    <name type="scientific">Pristionchus mayeri</name>
    <dbReference type="NCBI Taxonomy" id="1317129"/>
    <lineage>
        <taxon>Eukaryota</taxon>
        <taxon>Metazoa</taxon>
        <taxon>Ecdysozoa</taxon>
        <taxon>Nematoda</taxon>
        <taxon>Chromadorea</taxon>
        <taxon>Rhabditida</taxon>
        <taxon>Rhabditina</taxon>
        <taxon>Diplogasteromorpha</taxon>
        <taxon>Diplogasteroidea</taxon>
        <taxon>Neodiplogasteridae</taxon>
        <taxon>Pristionchus</taxon>
    </lineage>
</organism>
<gene>
    <name evidence="1" type="ORF">PMAYCL1PPCAC_20386</name>
</gene>
<accession>A0AAN5I458</accession>
<feature type="non-terminal residue" evidence="1">
    <location>
        <position position="1"/>
    </location>
</feature>
<comment type="caution">
    <text evidence="1">The sequence shown here is derived from an EMBL/GenBank/DDBJ whole genome shotgun (WGS) entry which is preliminary data.</text>
</comment>
<dbReference type="EMBL" id="BTRK01000004">
    <property type="protein sequence ID" value="GMR50191.1"/>
    <property type="molecule type" value="Genomic_DNA"/>
</dbReference>
<keyword evidence="2" id="KW-1185">Reference proteome</keyword>
<dbReference type="AlphaFoldDB" id="A0AAN5I458"/>
<proteinExistence type="predicted"/>
<dbReference type="Proteomes" id="UP001328107">
    <property type="component" value="Unassembled WGS sequence"/>
</dbReference>